<feature type="coiled-coil region" evidence="1">
    <location>
        <begin position="465"/>
        <end position="513"/>
    </location>
</feature>
<dbReference type="AlphaFoldDB" id="A0A232EI72"/>
<dbReference type="PANTHER" id="PTHR16275:SF8">
    <property type="entry name" value="COILED-COIL DOMAIN-CONTAINING PROTEIN 40"/>
    <property type="match status" value="1"/>
</dbReference>
<dbReference type="GO" id="GO:0035082">
    <property type="term" value="P:axoneme assembly"/>
    <property type="evidence" value="ECO:0007669"/>
    <property type="project" value="InterPro"/>
</dbReference>
<evidence type="ECO:0000313" key="4">
    <source>
        <dbReference type="Proteomes" id="UP000215335"/>
    </source>
</evidence>
<feature type="compositionally biased region" description="Acidic residues" evidence="2">
    <location>
        <begin position="1"/>
        <end position="18"/>
    </location>
</feature>
<protein>
    <recommendedName>
        <fullName evidence="5">Coiled-coil domain-containing protein 40</fullName>
    </recommendedName>
</protein>
<dbReference type="GO" id="GO:0005737">
    <property type="term" value="C:cytoplasm"/>
    <property type="evidence" value="ECO:0007669"/>
    <property type="project" value="TreeGrafter"/>
</dbReference>
<evidence type="ECO:0000256" key="2">
    <source>
        <dbReference type="SAM" id="MobiDB-lite"/>
    </source>
</evidence>
<feature type="coiled-coil region" evidence="1">
    <location>
        <begin position="213"/>
        <end position="317"/>
    </location>
</feature>
<reference evidence="3 4" key="1">
    <citation type="journal article" date="2017" name="Curr. Biol.">
        <title>The Evolution of Venom by Co-option of Single-Copy Genes.</title>
        <authorList>
            <person name="Martinson E.O."/>
            <person name="Mrinalini"/>
            <person name="Kelkar Y.D."/>
            <person name="Chang C.H."/>
            <person name="Werren J.H."/>
        </authorList>
    </citation>
    <scope>NUCLEOTIDE SEQUENCE [LARGE SCALE GENOMIC DNA]</scope>
    <source>
        <strain evidence="3 4">Alberta</strain>
        <tissue evidence="3">Whole body</tissue>
    </source>
</reference>
<evidence type="ECO:0000313" key="3">
    <source>
        <dbReference type="EMBL" id="OXU18018.1"/>
    </source>
</evidence>
<sequence>MAVEGGDFDFLEEREDDGYQSRSSMHYQENVLIPTKQQWMTDVDENQFKILDPDDPLMKRFQDALKSHLLRINNKLSDEISELEVAIKDANKTREDEGVVLYDVQQEANRQETALENYKDMLAEVINLRGDIEDRLRKIKETHKKINDELEDKKLKEKKLLQSVESLDALQQQFSKWESELAGNLTISQRISEKDAAVERELLYQKQQKDFVLYKLEDEVWKLQSEIKDLDEQLQIKDQEKIALSQTIADANADLEGLEKEHKTLYSAWNSVLNLISQRDKINEEIIIEQRKIRESLQNLQAQVEKLKKDSYKEMENNERLTSLQSRINEEIKLIKKISDNEKEKYLNLESNLVKISKLVEQSEREFNIAVNEYDSILNEEKSLNKEISKFENQKRVLEDDILAKLDDKVTHDKAVRYLNKLLHEAKDSNLENELNLTRFENSYGKSLFELEKLNSFFENEKFDLEAVVQKNVDKKKDIEKLQIEYRNYDVLLKQKERKIVILNKKIEEILAVTNREEANPLDAKITSMEKTIDETDGKIKKAQQFWLRQQNSMLTLSEQRDLQMQDLSVVSKDIMLMEQKNLKLEMELEKHKKEEANMNKTTNALQQKLIQINLRLASQKELKNELEDKNNVAKSEYVKSLKDAEMELIKLQTDIKHLHDEKITLKQELKSAQQESLSWEKKVQLANETNKSYKEERNTGGDIAMMKSEIHKMEMRLSYLRKAQEKLVQDMEFCVSRRDNIIDEAMAREKKNPKSQHNQRIVLRKRLDDQKAKIKQITKETKQIENKIGNIDAEQKKLLDYLNEGQKLLRQNEDIVPDIEKQIMEAELIKHHNLEVLVRKQRKVSMLQDVKNGRYKPVIKNEMALNEEWQNQQDVNNHLKIIMQQTEHDFPLLKNQIRKILLTLQTS</sequence>
<comment type="caution">
    <text evidence="3">The sequence shown here is derived from an EMBL/GenBank/DDBJ whole genome shotgun (WGS) entry which is preliminary data.</text>
</comment>
<gene>
    <name evidence="3" type="ORF">TSAR_004210</name>
</gene>
<proteinExistence type="predicted"/>
<dbReference type="OrthoDB" id="188741at2759"/>
<dbReference type="InterPro" id="IPR037386">
    <property type="entry name" value="CCDC40"/>
</dbReference>
<keyword evidence="1" id="KW-0175">Coiled coil</keyword>
<feature type="coiled-coil region" evidence="1">
    <location>
        <begin position="346"/>
        <end position="401"/>
    </location>
</feature>
<dbReference type="Proteomes" id="UP000215335">
    <property type="component" value="Unassembled WGS sequence"/>
</dbReference>
<feature type="coiled-coil region" evidence="1">
    <location>
        <begin position="575"/>
        <end position="690"/>
    </location>
</feature>
<dbReference type="STRING" id="543379.A0A232EI72"/>
<feature type="region of interest" description="Disordered" evidence="2">
    <location>
        <begin position="1"/>
        <end position="23"/>
    </location>
</feature>
<name>A0A232EI72_9HYME</name>
<evidence type="ECO:0000256" key="1">
    <source>
        <dbReference type="SAM" id="Coils"/>
    </source>
</evidence>
<dbReference type="PANTHER" id="PTHR16275">
    <property type="entry name" value="COILED-COIL DOMAIN-CONTAINING PROTEIN 40"/>
    <property type="match status" value="1"/>
</dbReference>
<organism evidence="3 4">
    <name type="scientific">Trichomalopsis sarcophagae</name>
    <dbReference type="NCBI Taxonomy" id="543379"/>
    <lineage>
        <taxon>Eukaryota</taxon>
        <taxon>Metazoa</taxon>
        <taxon>Ecdysozoa</taxon>
        <taxon>Arthropoda</taxon>
        <taxon>Hexapoda</taxon>
        <taxon>Insecta</taxon>
        <taxon>Pterygota</taxon>
        <taxon>Neoptera</taxon>
        <taxon>Endopterygota</taxon>
        <taxon>Hymenoptera</taxon>
        <taxon>Apocrita</taxon>
        <taxon>Proctotrupomorpha</taxon>
        <taxon>Chalcidoidea</taxon>
        <taxon>Pteromalidae</taxon>
        <taxon>Pteromalinae</taxon>
        <taxon>Trichomalopsis</taxon>
    </lineage>
</organism>
<dbReference type="EMBL" id="NNAY01004350">
    <property type="protein sequence ID" value="OXU18018.1"/>
    <property type="molecule type" value="Genomic_DNA"/>
</dbReference>
<feature type="coiled-coil region" evidence="1">
    <location>
        <begin position="73"/>
        <end position="167"/>
    </location>
</feature>
<evidence type="ECO:0008006" key="5">
    <source>
        <dbReference type="Google" id="ProtNLM"/>
    </source>
</evidence>
<accession>A0A232EI72</accession>
<feature type="coiled-coil region" evidence="1">
    <location>
        <begin position="761"/>
        <end position="795"/>
    </location>
</feature>
<keyword evidence="4" id="KW-1185">Reference proteome</keyword>